<dbReference type="RefSeq" id="WP_201851158.1">
    <property type="nucleotide sequence ID" value="NZ_JABBYC010000076.1"/>
</dbReference>
<protein>
    <submittedName>
        <fullName evidence="1">Uncharacterized protein</fullName>
    </submittedName>
</protein>
<evidence type="ECO:0000313" key="1">
    <source>
        <dbReference type="EMBL" id="MBL0888733.1"/>
    </source>
</evidence>
<evidence type="ECO:0000313" key="2">
    <source>
        <dbReference type="Proteomes" id="UP000675409"/>
    </source>
</evidence>
<dbReference type="EMBL" id="JABBYC010000076">
    <property type="protein sequence ID" value="MBL0888733.1"/>
    <property type="molecule type" value="Genomic_DNA"/>
</dbReference>
<organism evidence="1 2">
    <name type="scientific">Myceligenerans indicum</name>
    <dbReference type="NCBI Taxonomy" id="2593663"/>
    <lineage>
        <taxon>Bacteria</taxon>
        <taxon>Bacillati</taxon>
        <taxon>Actinomycetota</taxon>
        <taxon>Actinomycetes</taxon>
        <taxon>Micrococcales</taxon>
        <taxon>Promicromonosporaceae</taxon>
        <taxon>Myceligenerans</taxon>
    </lineage>
</organism>
<proteinExistence type="predicted"/>
<gene>
    <name evidence="1" type="ORF">HGK34_21045</name>
</gene>
<sequence length="257" mass="29118">MTDRERARRWLAEAGIQQTGPDTWRHDDEPDRTLTKNDVALECSSWIFEDDDLDEDTRIHVAFGLMDLLDQLWTAIELHMHYCSGKGRPIPPSLWDALRARLEALHVTECVTYQLWCEWFECVDTQEHAFPALLGDDFATDPTAADDDAFLRRAARVLEHSGPVPWPVKQPTYDRAVAIEPLRPAVFRGILSSYHDYFGKLEPGPALALLDRLGLPNDTEHLSPLRTVLAAGHTNHYAAPDAWTAAQRTSADRPQEL</sequence>
<accession>A0ABS1LRU5</accession>
<reference evidence="1 2" key="1">
    <citation type="journal article" date="2021" name="Arch. Microbiol.">
        <title>Myceligenerans indicum sp. nov., an actinobacterium isolated from mangrove sediment of Sundarbans, India.</title>
        <authorList>
            <person name="Asha K."/>
            <person name="Bhadury P."/>
        </authorList>
    </citation>
    <scope>NUCLEOTIDE SEQUENCE [LARGE SCALE GENOMIC DNA]</scope>
    <source>
        <strain evidence="1 2">I2</strain>
    </source>
</reference>
<dbReference type="Proteomes" id="UP000675409">
    <property type="component" value="Unassembled WGS sequence"/>
</dbReference>
<name>A0ABS1LRU5_9MICO</name>
<comment type="caution">
    <text evidence="1">The sequence shown here is derived from an EMBL/GenBank/DDBJ whole genome shotgun (WGS) entry which is preliminary data.</text>
</comment>
<keyword evidence="2" id="KW-1185">Reference proteome</keyword>